<keyword evidence="7" id="KW-1185">Reference proteome</keyword>
<dbReference type="SUPFAM" id="SSF53850">
    <property type="entry name" value="Periplasmic binding protein-like II"/>
    <property type="match status" value="1"/>
</dbReference>
<dbReference type="GO" id="GO:0000976">
    <property type="term" value="F:transcription cis-regulatory region binding"/>
    <property type="evidence" value="ECO:0007669"/>
    <property type="project" value="TreeGrafter"/>
</dbReference>
<dbReference type="EMBL" id="CP046522">
    <property type="protein sequence ID" value="QGU93959.1"/>
    <property type="molecule type" value="Genomic_DNA"/>
</dbReference>
<reference evidence="6 7" key="1">
    <citation type="submission" date="2019-12" db="EMBL/GenBank/DDBJ databases">
        <title>Genome sequenceing of Clostridium bovifaecis.</title>
        <authorList>
            <person name="Yao Y."/>
        </authorList>
    </citation>
    <scope>NUCLEOTIDE SEQUENCE [LARGE SCALE GENOMIC DNA]</scope>
    <source>
        <strain evidence="6 7">BXX</strain>
    </source>
</reference>
<evidence type="ECO:0000256" key="3">
    <source>
        <dbReference type="ARBA" id="ARBA00023125"/>
    </source>
</evidence>
<dbReference type="Gene3D" id="3.40.190.290">
    <property type="match status" value="1"/>
</dbReference>
<dbReference type="Proteomes" id="UP000422764">
    <property type="component" value="Chromosome"/>
</dbReference>
<proteinExistence type="inferred from homology"/>
<evidence type="ECO:0000256" key="4">
    <source>
        <dbReference type="ARBA" id="ARBA00023163"/>
    </source>
</evidence>
<comment type="similarity">
    <text evidence="1">Belongs to the LysR transcriptional regulatory family.</text>
</comment>
<keyword evidence="3" id="KW-0238">DNA-binding</keyword>
<dbReference type="InterPro" id="IPR036390">
    <property type="entry name" value="WH_DNA-bd_sf"/>
</dbReference>
<dbReference type="PRINTS" id="PR00039">
    <property type="entry name" value="HTHLYSR"/>
</dbReference>
<gene>
    <name evidence="6" type="ORF">GOM49_01360</name>
</gene>
<organism evidence="6 7">
    <name type="scientific">Clostridium bovifaecis</name>
    <dbReference type="NCBI Taxonomy" id="2184719"/>
    <lineage>
        <taxon>Bacteria</taxon>
        <taxon>Bacillati</taxon>
        <taxon>Bacillota</taxon>
        <taxon>Clostridia</taxon>
        <taxon>Eubacteriales</taxon>
        <taxon>Clostridiaceae</taxon>
        <taxon>Clostridium</taxon>
    </lineage>
</organism>
<evidence type="ECO:0000313" key="7">
    <source>
        <dbReference type="Proteomes" id="UP000422764"/>
    </source>
</evidence>
<dbReference type="Pfam" id="PF03466">
    <property type="entry name" value="LysR_substrate"/>
    <property type="match status" value="1"/>
</dbReference>
<feature type="domain" description="HTH lysR-type" evidence="5">
    <location>
        <begin position="1"/>
        <end position="58"/>
    </location>
</feature>
<protein>
    <submittedName>
        <fullName evidence="6">LysR family transcriptional regulator</fullName>
    </submittedName>
</protein>
<dbReference type="InterPro" id="IPR036388">
    <property type="entry name" value="WH-like_DNA-bd_sf"/>
</dbReference>
<name>A0A6I6EJY7_9CLOT</name>
<dbReference type="InterPro" id="IPR000847">
    <property type="entry name" value="LysR_HTH_N"/>
</dbReference>
<dbReference type="InterPro" id="IPR005119">
    <property type="entry name" value="LysR_subst-bd"/>
</dbReference>
<evidence type="ECO:0000256" key="1">
    <source>
        <dbReference type="ARBA" id="ARBA00009437"/>
    </source>
</evidence>
<evidence type="ECO:0000313" key="6">
    <source>
        <dbReference type="EMBL" id="QGU93959.1"/>
    </source>
</evidence>
<dbReference type="Pfam" id="PF00126">
    <property type="entry name" value="HTH_1"/>
    <property type="match status" value="1"/>
</dbReference>
<sequence>MDIQFLRNFYDVATLKSISKVASLSHISQSALSQRILKLEQELGIPLLERSNKGTNITQEGELILRHVKTMIRAYDRIIEDISNIKDHKETFVVSSSSSEIDLITLRILLVIKEINDQWFFKINTMPKENTELELDRNLSDMAITYESIETDNITSFKVGTNELVFVANPKVDIEERVSISELYKYPFILLGDGPDIPNMLNYALKSKGYDIDDLQVVFTANSIGIAKESIEKTEDISLLPKICVEEEIEKGAMKTFKVEDLSFEYEVFFSYNKNSYYKSKKLIDIFKREAKKLLK</sequence>
<dbReference type="PANTHER" id="PTHR30126">
    <property type="entry name" value="HTH-TYPE TRANSCRIPTIONAL REGULATOR"/>
    <property type="match status" value="1"/>
</dbReference>
<dbReference type="PROSITE" id="PS50931">
    <property type="entry name" value="HTH_LYSR"/>
    <property type="match status" value="1"/>
</dbReference>
<evidence type="ECO:0000259" key="5">
    <source>
        <dbReference type="PROSITE" id="PS50931"/>
    </source>
</evidence>
<dbReference type="PANTHER" id="PTHR30126:SF64">
    <property type="entry name" value="HTH-TYPE TRANSCRIPTIONAL REGULATOR CITR"/>
    <property type="match status" value="1"/>
</dbReference>
<dbReference type="AlphaFoldDB" id="A0A6I6EJY7"/>
<dbReference type="Gene3D" id="1.10.10.10">
    <property type="entry name" value="Winged helix-like DNA-binding domain superfamily/Winged helix DNA-binding domain"/>
    <property type="match status" value="1"/>
</dbReference>
<keyword evidence="4" id="KW-0804">Transcription</keyword>
<accession>A0A6I6EJY7</accession>
<dbReference type="GO" id="GO:0003700">
    <property type="term" value="F:DNA-binding transcription factor activity"/>
    <property type="evidence" value="ECO:0007669"/>
    <property type="project" value="InterPro"/>
</dbReference>
<keyword evidence="2" id="KW-0805">Transcription regulation</keyword>
<evidence type="ECO:0000256" key="2">
    <source>
        <dbReference type="ARBA" id="ARBA00023015"/>
    </source>
</evidence>
<dbReference type="SUPFAM" id="SSF46785">
    <property type="entry name" value="Winged helix' DNA-binding domain"/>
    <property type="match status" value="1"/>
</dbReference>